<dbReference type="SUPFAM" id="SSF53474">
    <property type="entry name" value="alpha/beta-Hydrolases"/>
    <property type="match status" value="1"/>
</dbReference>
<dbReference type="InterPro" id="IPR000073">
    <property type="entry name" value="AB_hydrolase_1"/>
</dbReference>
<dbReference type="PANTHER" id="PTHR33570">
    <property type="entry name" value="4-CARBOXYMUCONOLACTONE DECARBOXYLASE FAMILY PROTEIN"/>
    <property type="match status" value="1"/>
</dbReference>
<evidence type="ECO:0000313" key="5">
    <source>
        <dbReference type="Proteomes" id="UP001500443"/>
    </source>
</evidence>
<gene>
    <name evidence="4" type="primary">pcaD</name>
    <name evidence="4" type="ORF">GCM10009802_02450</name>
</gene>
<dbReference type="InterPro" id="IPR003779">
    <property type="entry name" value="CMD-like"/>
</dbReference>
<dbReference type="RefSeq" id="WP_344286885.1">
    <property type="nucleotide sequence ID" value="NZ_BAAAPF010000002.1"/>
</dbReference>
<dbReference type="Gene3D" id="3.40.50.1820">
    <property type="entry name" value="alpha/beta hydrolase"/>
    <property type="match status" value="1"/>
</dbReference>
<sequence length="427" mass="43880">MILHHRVEGPPGAPPLLLGPSLGTSTAVWDPQLPALARGHRVVRWGLPGHRGGQESRAPGAEPAPATVAALAGLVLELADRLGLDRFRYAGISLGGAVGAWLAAHRPDRVEALALVCTSAHFGGPGPWLERAALVRDEGMDPVADAAPARWFTPAFADRPAARARVADLRGADPDRYAALCEALAAFDLRADLARIAAPTLVVAGREDPAAPPGHARELADGIPGAGLTEIPHASHLANVERPAPVLAALLGHFGAPPGGTAHARSAVGEPGDAERHATGTAVRRAVLGDAHVDGAAARTTAFTAGFQDFLTRYAWGEVWTRPGLDRATRSCVTLTALVAGGRTEELAMHVRAALRNGLTAGEIEEVLLQSAVYCGLPAANAAFAVADRVLAETGASEAASEEPDGPPESGVAEGPARPVEPEEGGT</sequence>
<accession>A0ABN2XC30</accession>
<evidence type="ECO:0000256" key="1">
    <source>
        <dbReference type="SAM" id="MobiDB-lite"/>
    </source>
</evidence>
<dbReference type="PRINTS" id="PR00111">
    <property type="entry name" value="ABHYDROLASE"/>
</dbReference>
<keyword evidence="5" id="KW-1185">Reference proteome</keyword>
<dbReference type="InterPro" id="IPR029058">
    <property type="entry name" value="AB_hydrolase_fold"/>
</dbReference>
<proteinExistence type="predicted"/>
<feature type="domain" description="Carboxymuconolactone decarboxylase-like" evidence="3">
    <location>
        <begin position="307"/>
        <end position="388"/>
    </location>
</feature>
<protein>
    <submittedName>
        <fullName evidence="4">3-oxoadipate enol-lactonase</fullName>
    </submittedName>
</protein>
<dbReference type="Pfam" id="PF00561">
    <property type="entry name" value="Abhydrolase_1"/>
    <property type="match status" value="1"/>
</dbReference>
<dbReference type="EMBL" id="BAAAPF010000002">
    <property type="protein sequence ID" value="GAA2107404.1"/>
    <property type="molecule type" value="Genomic_DNA"/>
</dbReference>
<dbReference type="SUPFAM" id="SSF69118">
    <property type="entry name" value="AhpD-like"/>
    <property type="match status" value="1"/>
</dbReference>
<dbReference type="InterPro" id="IPR012788">
    <property type="entry name" value="Decarb_PcaC"/>
</dbReference>
<dbReference type="Pfam" id="PF02627">
    <property type="entry name" value="CMD"/>
    <property type="match status" value="1"/>
</dbReference>
<organism evidence="4 5">
    <name type="scientific">Streptomyces synnematoformans</name>
    <dbReference type="NCBI Taxonomy" id="415721"/>
    <lineage>
        <taxon>Bacteria</taxon>
        <taxon>Bacillati</taxon>
        <taxon>Actinomycetota</taxon>
        <taxon>Actinomycetes</taxon>
        <taxon>Kitasatosporales</taxon>
        <taxon>Streptomycetaceae</taxon>
        <taxon>Streptomyces</taxon>
    </lineage>
</organism>
<reference evidence="4 5" key="1">
    <citation type="journal article" date="2019" name="Int. J. Syst. Evol. Microbiol.">
        <title>The Global Catalogue of Microorganisms (GCM) 10K type strain sequencing project: providing services to taxonomists for standard genome sequencing and annotation.</title>
        <authorList>
            <consortium name="The Broad Institute Genomics Platform"/>
            <consortium name="The Broad Institute Genome Sequencing Center for Infectious Disease"/>
            <person name="Wu L."/>
            <person name="Ma J."/>
        </authorList>
    </citation>
    <scope>NUCLEOTIDE SEQUENCE [LARGE SCALE GENOMIC DNA]</scope>
    <source>
        <strain evidence="4 5">JCM 15481</strain>
    </source>
</reference>
<dbReference type="PANTHER" id="PTHR33570:SF2">
    <property type="entry name" value="CARBOXYMUCONOLACTONE DECARBOXYLASE-LIKE DOMAIN-CONTAINING PROTEIN"/>
    <property type="match status" value="1"/>
</dbReference>
<feature type="region of interest" description="Disordered" evidence="1">
    <location>
        <begin position="394"/>
        <end position="427"/>
    </location>
</feature>
<evidence type="ECO:0000313" key="4">
    <source>
        <dbReference type="EMBL" id="GAA2107404.1"/>
    </source>
</evidence>
<feature type="domain" description="AB hydrolase-1" evidence="2">
    <location>
        <begin position="14"/>
        <end position="149"/>
    </location>
</feature>
<evidence type="ECO:0000259" key="2">
    <source>
        <dbReference type="Pfam" id="PF00561"/>
    </source>
</evidence>
<dbReference type="InterPro" id="IPR029032">
    <property type="entry name" value="AhpD-like"/>
</dbReference>
<name>A0ABN2XC30_9ACTN</name>
<comment type="caution">
    <text evidence="4">The sequence shown here is derived from an EMBL/GenBank/DDBJ whole genome shotgun (WGS) entry which is preliminary data.</text>
</comment>
<dbReference type="Proteomes" id="UP001500443">
    <property type="component" value="Unassembled WGS sequence"/>
</dbReference>
<dbReference type="NCBIfam" id="TIGR02425">
    <property type="entry name" value="decarb_PcaC"/>
    <property type="match status" value="1"/>
</dbReference>
<dbReference type="InterPro" id="IPR052512">
    <property type="entry name" value="4CMD/NDH-1_regulator"/>
</dbReference>
<evidence type="ECO:0000259" key="3">
    <source>
        <dbReference type="Pfam" id="PF02627"/>
    </source>
</evidence>
<dbReference type="Gene3D" id="1.20.1290.10">
    <property type="entry name" value="AhpD-like"/>
    <property type="match status" value="1"/>
</dbReference>